<dbReference type="Proteomes" id="UP000799753">
    <property type="component" value="Unassembled WGS sequence"/>
</dbReference>
<dbReference type="InterPro" id="IPR029058">
    <property type="entry name" value="AB_hydrolase_fold"/>
</dbReference>
<accession>A0A6A6SE70</accession>
<evidence type="ECO:0000313" key="4">
    <source>
        <dbReference type="Proteomes" id="UP000799753"/>
    </source>
</evidence>
<dbReference type="AlphaFoldDB" id="A0A6A6SE70"/>
<feature type="domain" description="Phospholipase/carboxylesterase/thioesterase" evidence="2">
    <location>
        <begin position="222"/>
        <end position="281"/>
    </location>
</feature>
<keyword evidence="4" id="KW-1185">Reference proteome</keyword>
<feature type="domain" description="Phospholipase/carboxylesterase/thioesterase" evidence="2">
    <location>
        <begin position="18"/>
        <end position="174"/>
    </location>
</feature>
<dbReference type="OrthoDB" id="2418081at2759"/>
<reference evidence="3" key="1">
    <citation type="journal article" date="2020" name="Stud. Mycol.">
        <title>101 Dothideomycetes genomes: a test case for predicting lifestyles and emergence of pathogens.</title>
        <authorList>
            <person name="Haridas S."/>
            <person name="Albert R."/>
            <person name="Binder M."/>
            <person name="Bloem J."/>
            <person name="Labutti K."/>
            <person name="Salamov A."/>
            <person name="Andreopoulos B."/>
            <person name="Baker S."/>
            <person name="Barry K."/>
            <person name="Bills G."/>
            <person name="Bluhm B."/>
            <person name="Cannon C."/>
            <person name="Castanera R."/>
            <person name="Culley D."/>
            <person name="Daum C."/>
            <person name="Ezra D."/>
            <person name="Gonzalez J."/>
            <person name="Henrissat B."/>
            <person name="Kuo A."/>
            <person name="Liang C."/>
            <person name="Lipzen A."/>
            <person name="Lutzoni F."/>
            <person name="Magnuson J."/>
            <person name="Mondo S."/>
            <person name="Nolan M."/>
            <person name="Ohm R."/>
            <person name="Pangilinan J."/>
            <person name="Park H.-J."/>
            <person name="Ramirez L."/>
            <person name="Alfaro M."/>
            <person name="Sun H."/>
            <person name="Tritt A."/>
            <person name="Yoshinaga Y."/>
            <person name="Zwiers L.-H."/>
            <person name="Turgeon B."/>
            <person name="Goodwin S."/>
            <person name="Spatafora J."/>
            <person name="Crous P."/>
            <person name="Grigoriev I."/>
        </authorList>
    </citation>
    <scope>NUCLEOTIDE SEQUENCE</scope>
    <source>
        <strain evidence="3">CBS 473.64</strain>
    </source>
</reference>
<evidence type="ECO:0000256" key="1">
    <source>
        <dbReference type="ARBA" id="ARBA00006499"/>
    </source>
</evidence>
<protein>
    <submittedName>
        <fullName evidence="3">Acyl-protein thioesterase</fullName>
    </submittedName>
</protein>
<dbReference type="GO" id="GO:0008474">
    <property type="term" value="F:palmitoyl-(protein) hydrolase activity"/>
    <property type="evidence" value="ECO:0007669"/>
    <property type="project" value="TreeGrafter"/>
</dbReference>
<dbReference type="GO" id="GO:0005737">
    <property type="term" value="C:cytoplasm"/>
    <property type="evidence" value="ECO:0007669"/>
    <property type="project" value="TreeGrafter"/>
</dbReference>
<dbReference type="PANTHER" id="PTHR10655:SF64">
    <property type="entry name" value="PHOSPHOLIPASE_CARBOXYLESTERASE_THIOESTERASE DOMAIN-CONTAINING PROTEIN"/>
    <property type="match status" value="1"/>
</dbReference>
<sequence length="290" mass="32215">MAENAKATPAQRNTWPAPFIVEPQSSHTHTFILLHGLGSNGEKFGRELLDTGISSSQKTLVDAFPGSKFIFPTAKKRRITALKRSRIPAWFDMYSLTDRSLREDVQIEGLVESSQYIRSIIIQEMEVLPAESIVLGGLSNGYAMSLMTLLSLEFPIGAYIGMSGRLPFRTDIDDTLRNADAPDDDMFSDESTTEKKHASSQALDFIRDIVALEQADGTGNSLRTPVFLGHGAKDDVVPCRLGEEAARTLTSLDMDVTWKSYSELAHWYQVPEEIDDILAFLFHRLAIAES</sequence>
<dbReference type="SUPFAM" id="SSF53474">
    <property type="entry name" value="alpha/beta-Hydrolases"/>
    <property type="match status" value="1"/>
</dbReference>
<proteinExistence type="inferred from homology"/>
<dbReference type="InterPro" id="IPR050565">
    <property type="entry name" value="LYPA1-2/EST-like"/>
</dbReference>
<organism evidence="3 4">
    <name type="scientific">Massarina eburnea CBS 473.64</name>
    <dbReference type="NCBI Taxonomy" id="1395130"/>
    <lineage>
        <taxon>Eukaryota</taxon>
        <taxon>Fungi</taxon>
        <taxon>Dikarya</taxon>
        <taxon>Ascomycota</taxon>
        <taxon>Pezizomycotina</taxon>
        <taxon>Dothideomycetes</taxon>
        <taxon>Pleosporomycetidae</taxon>
        <taxon>Pleosporales</taxon>
        <taxon>Massarineae</taxon>
        <taxon>Massarinaceae</taxon>
        <taxon>Massarina</taxon>
    </lineage>
</organism>
<name>A0A6A6SE70_9PLEO</name>
<dbReference type="GO" id="GO:0052689">
    <property type="term" value="F:carboxylic ester hydrolase activity"/>
    <property type="evidence" value="ECO:0007669"/>
    <property type="project" value="TreeGrafter"/>
</dbReference>
<dbReference type="InterPro" id="IPR003140">
    <property type="entry name" value="PLipase/COase/thioEstase"/>
</dbReference>
<comment type="similarity">
    <text evidence="1">Belongs to the AB hydrolase superfamily. AB hydrolase 2 family.</text>
</comment>
<dbReference type="Gene3D" id="3.40.50.1820">
    <property type="entry name" value="alpha/beta hydrolase"/>
    <property type="match status" value="1"/>
</dbReference>
<dbReference type="PANTHER" id="PTHR10655">
    <property type="entry name" value="LYSOPHOSPHOLIPASE-RELATED"/>
    <property type="match status" value="1"/>
</dbReference>
<dbReference type="Pfam" id="PF02230">
    <property type="entry name" value="Abhydrolase_2"/>
    <property type="match status" value="2"/>
</dbReference>
<gene>
    <name evidence="3" type="ORF">P280DRAFT_2767</name>
</gene>
<dbReference type="EMBL" id="MU006776">
    <property type="protein sequence ID" value="KAF2646136.1"/>
    <property type="molecule type" value="Genomic_DNA"/>
</dbReference>
<evidence type="ECO:0000259" key="2">
    <source>
        <dbReference type="Pfam" id="PF02230"/>
    </source>
</evidence>
<evidence type="ECO:0000313" key="3">
    <source>
        <dbReference type="EMBL" id="KAF2646136.1"/>
    </source>
</evidence>